<dbReference type="EMBL" id="CP001739">
    <property type="protein sequence ID" value="ACZ08260.1"/>
    <property type="molecule type" value="Genomic_DNA"/>
</dbReference>
<proteinExistence type="predicted"/>
<organism evidence="1 2">
    <name type="scientific">Sebaldella termitidis (strain ATCC 33386 / NCTC 11300)</name>
    <dbReference type="NCBI Taxonomy" id="526218"/>
    <lineage>
        <taxon>Bacteria</taxon>
        <taxon>Fusobacteriati</taxon>
        <taxon>Fusobacteriota</taxon>
        <taxon>Fusobacteriia</taxon>
        <taxon>Fusobacteriales</taxon>
        <taxon>Leptotrichiaceae</taxon>
        <taxon>Sebaldella</taxon>
    </lineage>
</organism>
<protein>
    <submittedName>
        <fullName evidence="1">Uncharacterized protein</fullName>
    </submittedName>
</protein>
<dbReference type="AlphaFoldDB" id="D1AHM6"/>
<sequence length="57" mass="6820">MIRRFFENPMISNGRIVCDCCSQPIWEDEKFDVDGEIMCESCYNDECEIIFENKEED</sequence>
<evidence type="ECO:0000313" key="2">
    <source>
        <dbReference type="Proteomes" id="UP000000845"/>
    </source>
</evidence>
<reference evidence="1 2" key="2">
    <citation type="journal article" date="2010" name="Stand. Genomic Sci.">
        <title>Complete genome sequence of Sebaldella termitidis type strain (NCTC 11300).</title>
        <authorList>
            <person name="Harmon-Smith M."/>
            <person name="Celia L."/>
            <person name="Chertkov O."/>
            <person name="Lapidus A."/>
            <person name="Copeland A."/>
            <person name="Glavina Del Rio T."/>
            <person name="Nolan M."/>
            <person name="Lucas S."/>
            <person name="Tice H."/>
            <person name="Cheng J.F."/>
            <person name="Han C."/>
            <person name="Detter J.C."/>
            <person name="Bruce D."/>
            <person name="Goodwin L."/>
            <person name="Pitluck S."/>
            <person name="Pati A."/>
            <person name="Liolios K."/>
            <person name="Ivanova N."/>
            <person name="Mavromatis K."/>
            <person name="Mikhailova N."/>
            <person name="Chen A."/>
            <person name="Palaniappan K."/>
            <person name="Land M."/>
            <person name="Hauser L."/>
            <person name="Chang Y.J."/>
            <person name="Jeffries C.D."/>
            <person name="Brettin T."/>
            <person name="Goker M."/>
            <person name="Beck B."/>
            <person name="Bristow J."/>
            <person name="Eisen J.A."/>
            <person name="Markowitz V."/>
            <person name="Hugenholtz P."/>
            <person name="Kyrpides N.C."/>
            <person name="Klenk H.P."/>
            <person name="Chen F."/>
        </authorList>
    </citation>
    <scope>NUCLEOTIDE SEQUENCE [LARGE SCALE GENOMIC DNA]</scope>
    <source>
        <strain evidence="2">ATCC 33386 / NCTC 11300</strain>
    </source>
</reference>
<dbReference type="Proteomes" id="UP000000845">
    <property type="component" value="Chromosome"/>
</dbReference>
<dbReference type="RefSeq" id="WP_012860856.1">
    <property type="nucleotide sequence ID" value="NC_013517.1"/>
</dbReference>
<dbReference type="HOGENOM" id="CLU_2994152_0_0_0"/>
<accession>D1AHM6</accession>
<dbReference type="KEGG" id="str:Sterm_1397"/>
<name>D1AHM6_SEBTE</name>
<dbReference type="STRING" id="526218.Sterm_1397"/>
<gene>
    <name evidence="1" type="ordered locus">Sterm_1397</name>
</gene>
<evidence type="ECO:0000313" key="1">
    <source>
        <dbReference type="EMBL" id="ACZ08260.1"/>
    </source>
</evidence>
<keyword evidence="2" id="KW-1185">Reference proteome</keyword>
<reference evidence="2" key="1">
    <citation type="submission" date="2009-09" db="EMBL/GenBank/DDBJ databases">
        <title>The complete chromosome of Sebaldella termitidis ATCC 33386.</title>
        <authorList>
            <consortium name="US DOE Joint Genome Institute (JGI-PGF)"/>
            <person name="Lucas S."/>
            <person name="Copeland A."/>
            <person name="Lapidus A."/>
            <person name="Glavina del Rio T."/>
            <person name="Dalin E."/>
            <person name="Tice H."/>
            <person name="Bruce D."/>
            <person name="Goodwin L."/>
            <person name="Pitluck S."/>
            <person name="Kyrpides N."/>
            <person name="Mavromatis K."/>
            <person name="Ivanova N."/>
            <person name="Mikhailova N."/>
            <person name="Sims D."/>
            <person name="Meincke L."/>
            <person name="Brettin T."/>
            <person name="Detter J.C."/>
            <person name="Han C."/>
            <person name="Larimer F."/>
            <person name="Land M."/>
            <person name="Hauser L."/>
            <person name="Markowitz V."/>
            <person name="Cheng J.F."/>
            <person name="Hugenholtz P."/>
            <person name="Woyke T."/>
            <person name="Wu D."/>
            <person name="Eisen J.A."/>
        </authorList>
    </citation>
    <scope>NUCLEOTIDE SEQUENCE [LARGE SCALE GENOMIC DNA]</scope>
    <source>
        <strain evidence="2">ATCC 33386 / NCTC 11300</strain>
    </source>
</reference>